<protein>
    <submittedName>
        <fullName evidence="3">Tn3 family transposase</fullName>
    </submittedName>
</protein>
<feature type="region of interest" description="Disordered" evidence="1">
    <location>
        <begin position="1"/>
        <end position="42"/>
    </location>
</feature>
<dbReference type="EMBL" id="CP134500">
    <property type="protein sequence ID" value="WNF25352.1"/>
    <property type="molecule type" value="Genomic_DNA"/>
</dbReference>
<evidence type="ECO:0000256" key="1">
    <source>
        <dbReference type="SAM" id="MobiDB-lite"/>
    </source>
</evidence>
<organism evidence="3 4">
    <name type="scientific">Streptomyces durocortorensis</name>
    <dbReference type="NCBI Taxonomy" id="2811104"/>
    <lineage>
        <taxon>Bacteria</taxon>
        <taxon>Bacillati</taxon>
        <taxon>Actinomycetota</taxon>
        <taxon>Actinomycetes</taxon>
        <taxon>Kitasatosporales</taxon>
        <taxon>Streptomycetaceae</taxon>
        <taxon>Streptomyces</taxon>
    </lineage>
</organism>
<gene>
    <name evidence="3" type="ORF">RI138_00250</name>
</gene>
<feature type="region of interest" description="Disordered" evidence="1">
    <location>
        <begin position="280"/>
        <end position="313"/>
    </location>
</feature>
<sequence length="352" mass="38636">MAQACSDGSTVASDGTRMDTYLKQPAVRDDHAPRQAGRHRLPRHLGHVRGAVHARHPVRVREAAYIIEGLLKNTSELKPSTVHADTQEQSFPVFALAHLPGFGLMPRTGNWQDLSLYRPAKQTEYAHIDAVFGKSGRNVIDFDPMESQFRQLTRVAVSVREGAISSTLLLRRPRAGSRESVTCTALREVGRVIRTVQLLRYLSDAPLRRRLTAATDKAKAFNGFSQRIGSGDGGVITDNDPFEQEGAAKFNVLLANAVIFHNAPDIAEIVRRSARHGRLRPGGLITERAQAHRGGERGQLTGGPGPRQRRGSGVGFTWIRFVRAGWGRPSVRHAPPARRSRPDTAGCGGRPR</sequence>
<reference evidence="3 4" key="1">
    <citation type="submission" date="2023-09" db="EMBL/GenBank/DDBJ databases">
        <title>Genome completion map analysis of the actinomycetes C11-1.</title>
        <authorList>
            <person name="Qin P."/>
            <person name="Guan P."/>
        </authorList>
    </citation>
    <scope>NUCLEOTIDE SEQUENCE [LARGE SCALE GENOMIC DNA]</scope>
    <source>
        <strain evidence="3 4">C11-1</strain>
    </source>
</reference>
<dbReference type="Pfam" id="PF01526">
    <property type="entry name" value="DDE_Tnp_Tn3"/>
    <property type="match status" value="1"/>
</dbReference>
<feature type="domain" description="Tn3 transposase DDE" evidence="2">
    <location>
        <begin position="3"/>
        <end position="278"/>
    </location>
</feature>
<accession>A0ABY9VUB3</accession>
<evidence type="ECO:0000313" key="4">
    <source>
        <dbReference type="Proteomes" id="UP001303236"/>
    </source>
</evidence>
<keyword evidence="4" id="KW-1185">Reference proteome</keyword>
<proteinExistence type="predicted"/>
<feature type="compositionally biased region" description="Polar residues" evidence="1">
    <location>
        <begin position="1"/>
        <end position="13"/>
    </location>
</feature>
<dbReference type="InterPro" id="IPR002513">
    <property type="entry name" value="Tn3_Tnp_DDE_dom"/>
</dbReference>
<name>A0ABY9VUB3_9ACTN</name>
<feature type="region of interest" description="Disordered" evidence="1">
    <location>
        <begin position="329"/>
        <end position="352"/>
    </location>
</feature>
<evidence type="ECO:0000259" key="2">
    <source>
        <dbReference type="Pfam" id="PF01526"/>
    </source>
</evidence>
<dbReference type="Proteomes" id="UP001303236">
    <property type="component" value="Chromosome"/>
</dbReference>
<evidence type="ECO:0000313" key="3">
    <source>
        <dbReference type="EMBL" id="WNF25352.1"/>
    </source>
</evidence>